<dbReference type="Proteomes" id="UP001155380">
    <property type="component" value="Unassembled WGS sequence"/>
</dbReference>
<dbReference type="RefSeq" id="WP_250914270.1">
    <property type="nucleotide sequence ID" value="NZ_JAMXLX010000007.1"/>
</dbReference>
<dbReference type="EMBL" id="JAMXLX010000007">
    <property type="protein sequence ID" value="MCO5959146.1"/>
    <property type="molecule type" value="Genomic_DNA"/>
</dbReference>
<reference evidence="1" key="1">
    <citation type="submission" date="2022-06" db="EMBL/GenBank/DDBJ databases">
        <authorList>
            <person name="Sun Q."/>
        </authorList>
    </citation>
    <scope>NUCLEOTIDE SEQUENCE</scope>
    <source>
        <strain evidence="1">S101</strain>
    </source>
</reference>
<name>A0AAJ1BZQ9_9HYPH</name>
<accession>A0AAJ1BZQ9</accession>
<proteinExistence type="predicted"/>
<evidence type="ECO:0000313" key="1">
    <source>
        <dbReference type="EMBL" id="MCO5959146.1"/>
    </source>
</evidence>
<evidence type="ECO:0000313" key="2">
    <source>
        <dbReference type="Proteomes" id="UP001155380"/>
    </source>
</evidence>
<gene>
    <name evidence="1" type="ORF">NBH21_20390</name>
</gene>
<comment type="caution">
    <text evidence="1">The sequence shown here is derived from an EMBL/GenBank/DDBJ whole genome shotgun (WGS) entry which is preliminary data.</text>
</comment>
<sequence length="317" mass="34121">MDSLPALPSSVPSLSFHLPGWGGSRGRETIEADAAFSAGIALKTIDDLVRSEPAWAGCWRSRQALACAAEAVRLMGRREAESELRDAVLLTSAGDDPGPAGKVFLAFKRLAGQKGMVSSKVIAEIVGQLGLSVDERLIRCVDHLDDGLQSGRAVPFAVAELVTAICAERPDAETLAWWLADWLLAARLKWERPVPLLMAERYGPAFRTIGGRGRVRPGEDAFGRAVCLALVEGVGRSLRTAGDIARRAERLLAVAAKVRTKGGDAVIRKLLEEDAVAASSSGTNLSRWASTRLFERLESFEAVRELSGRSSFRIYGL</sequence>
<organism evidence="1 2">
    <name type="scientific">Ciceribacter sichuanensis</name>
    <dbReference type="NCBI Taxonomy" id="2949647"/>
    <lineage>
        <taxon>Bacteria</taxon>
        <taxon>Pseudomonadati</taxon>
        <taxon>Pseudomonadota</taxon>
        <taxon>Alphaproteobacteria</taxon>
        <taxon>Hyphomicrobiales</taxon>
        <taxon>Rhizobiaceae</taxon>
        <taxon>Ciceribacter</taxon>
    </lineage>
</organism>
<dbReference type="InterPro" id="IPR009843">
    <property type="entry name" value="DUF1403"/>
</dbReference>
<dbReference type="Pfam" id="PF07183">
    <property type="entry name" value="DUF1403"/>
    <property type="match status" value="1"/>
</dbReference>
<protein>
    <submittedName>
        <fullName evidence="1">DUF1403 family protein</fullName>
    </submittedName>
</protein>
<dbReference type="AlphaFoldDB" id="A0AAJ1BZQ9"/>